<dbReference type="AlphaFoldDB" id="A0AA39Q518"/>
<name>A0AA39Q518_9AGAR</name>
<comment type="caution">
    <text evidence="2">The sequence shown here is derived from an EMBL/GenBank/DDBJ whole genome shotgun (WGS) entry which is preliminary data.</text>
</comment>
<evidence type="ECO:0000313" key="2">
    <source>
        <dbReference type="EMBL" id="KAK0496383.1"/>
    </source>
</evidence>
<proteinExistence type="predicted"/>
<accession>A0AA39Q518</accession>
<reference evidence="2" key="1">
    <citation type="submission" date="2023-06" db="EMBL/GenBank/DDBJ databases">
        <authorList>
            <consortium name="Lawrence Berkeley National Laboratory"/>
            <person name="Ahrendt S."/>
            <person name="Sahu N."/>
            <person name="Indic B."/>
            <person name="Wong-Bajracharya J."/>
            <person name="Merenyi Z."/>
            <person name="Ke H.-M."/>
            <person name="Monk M."/>
            <person name="Kocsube S."/>
            <person name="Drula E."/>
            <person name="Lipzen A."/>
            <person name="Balint B."/>
            <person name="Henrissat B."/>
            <person name="Andreopoulos B."/>
            <person name="Martin F.M."/>
            <person name="Harder C.B."/>
            <person name="Rigling D."/>
            <person name="Ford K.L."/>
            <person name="Foster G.D."/>
            <person name="Pangilinan J."/>
            <person name="Papanicolaou A."/>
            <person name="Barry K."/>
            <person name="LaButti K."/>
            <person name="Viragh M."/>
            <person name="Koriabine M."/>
            <person name="Yan M."/>
            <person name="Riley R."/>
            <person name="Champramary S."/>
            <person name="Plett K.L."/>
            <person name="Tsai I.J."/>
            <person name="Slot J."/>
            <person name="Sipos G."/>
            <person name="Plett J."/>
            <person name="Nagy L.G."/>
            <person name="Grigoriev I.V."/>
        </authorList>
    </citation>
    <scope>NUCLEOTIDE SEQUENCE</scope>
    <source>
        <strain evidence="2">HWK02</strain>
    </source>
</reference>
<dbReference type="Proteomes" id="UP001175228">
    <property type="component" value="Unassembled WGS sequence"/>
</dbReference>
<sequence>MLLHCIVFLILGTMESALVKLPQYIPPASVVLLTTKEAAISQHTYSFAWTSEFYEGTKLNRTKKKPVIYRTSILEAQAVTGPDFQVTAGSKVYGRLRNNVGTRQMLLYLNSNFPSLFHARKLFSQTAKRAETSALMTVTYRVAI</sequence>
<organism evidence="2 3">
    <name type="scientific">Armillaria luteobubalina</name>
    <dbReference type="NCBI Taxonomy" id="153913"/>
    <lineage>
        <taxon>Eukaryota</taxon>
        <taxon>Fungi</taxon>
        <taxon>Dikarya</taxon>
        <taxon>Basidiomycota</taxon>
        <taxon>Agaricomycotina</taxon>
        <taxon>Agaricomycetes</taxon>
        <taxon>Agaricomycetidae</taxon>
        <taxon>Agaricales</taxon>
        <taxon>Marasmiineae</taxon>
        <taxon>Physalacriaceae</taxon>
        <taxon>Armillaria</taxon>
    </lineage>
</organism>
<keyword evidence="3" id="KW-1185">Reference proteome</keyword>
<evidence type="ECO:0000256" key="1">
    <source>
        <dbReference type="SAM" id="SignalP"/>
    </source>
</evidence>
<feature type="chain" id="PRO_5041271584" evidence="1">
    <location>
        <begin position="17"/>
        <end position="144"/>
    </location>
</feature>
<feature type="signal peptide" evidence="1">
    <location>
        <begin position="1"/>
        <end position="16"/>
    </location>
</feature>
<protein>
    <submittedName>
        <fullName evidence="2">Uncharacterized protein</fullName>
    </submittedName>
</protein>
<evidence type="ECO:0000313" key="3">
    <source>
        <dbReference type="Proteomes" id="UP001175228"/>
    </source>
</evidence>
<keyword evidence="1" id="KW-0732">Signal</keyword>
<gene>
    <name evidence="2" type="ORF">EDD18DRAFT_204628</name>
</gene>
<dbReference type="EMBL" id="JAUEPU010000015">
    <property type="protein sequence ID" value="KAK0496383.1"/>
    <property type="molecule type" value="Genomic_DNA"/>
</dbReference>